<dbReference type="AlphaFoldDB" id="A0A8J6T319"/>
<dbReference type="InterPro" id="IPR004027">
    <property type="entry name" value="SEC_C_motif"/>
</dbReference>
<evidence type="ECO:0000313" key="1">
    <source>
        <dbReference type="EMBL" id="MBC8177380.1"/>
    </source>
</evidence>
<sequence>MVKIGRNAPCSCGSGKKYKKCCLSPQKVKRPSSVKKQRFIPVYTELDQLSNSVVDLIKQNKLDEAEAVSRELLTEYPDQIDGFNRLAMVYEARREKGKAADYYRKAYRFAMSNEGFDQDSADWFLSEAKRMESEK</sequence>
<proteinExistence type="predicted"/>
<comment type="caution">
    <text evidence="1">The sequence shown here is derived from an EMBL/GenBank/DDBJ whole genome shotgun (WGS) entry which is preliminary data.</text>
</comment>
<dbReference type="EMBL" id="JACNJD010000205">
    <property type="protein sequence ID" value="MBC8177380.1"/>
    <property type="molecule type" value="Genomic_DNA"/>
</dbReference>
<dbReference type="Pfam" id="PF02810">
    <property type="entry name" value="SEC-C"/>
    <property type="match status" value="1"/>
</dbReference>
<dbReference type="Proteomes" id="UP000650524">
    <property type="component" value="Unassembled WGS sequence"/>
</dbReference>
<dbReference type="Gene3D" id="1.25.40.10">
    <property type="entry name" value="Tetratricopeptide repeat domain"/>
    <property type="match status" value="1"/>
</dbReference>
<gene>
    <name evidence="1" type="ORF">H8E19_08230</name>
</gene>
<reference evidence="1 2" key="1">
    <citation type="submission" date="2020-08" db="EMBL/GenBank/DDBJ databases">
        <title>Bridging the membrane lipid divide: bacteria of the FCB group superphylum have the potential to synthesize archaeal ether lipids.</title>
        <authorList>
            <person name="Villanueva L."/>
            <person name="Von Meijenfeldt F.A.B."/>
            <person name="Westbye A.B."/>
            <person name="Yadav S."/>
            <person name="Hopmans E.C."/>
            <person name="Dutilh B.E."/>
            <person name="Sinninghe Damste J.S."/>
        </authorList>
    </citation>
    <scope>NUCLEOTIDE SEQUENCE [LARGE SCALE GENOMIC DNA]</scope>
    <source>
        <strain evidence="1">NIOZ-UU27</strain>
    </source>
</reference>
<dbReference type="InterPro" id="IPR011990">
    <property type="entry name" value="TPR-like_helical_dom_sf"/>
</dbReference>
<dbReference type="SUPFAM" id="SSF48452">
    <property type="entry name" value="TPR-like"/>
    <property type="match status" value="1"/>
</dbReference>
<dbReference type="SUPFAM" id="SSF103642">
    <property type="entry name" value="Sec-C motif"/>
    <property type="match status" value="1"/>
</dbReference>
<protein>
    <submittedName>
        <fullName evidence="1">SEC-C domain-containing protein</fullName>
    </submittedName>
</protein>
<name>A0A8J6T319_9DELT</name>
<organism evidence="1 2">
    <name type="scientific">Candidatus Desulfacyla euxinica</name>
    <dbReference type="NCBI Taxonomy" id="2841693"/>
    <lineage>
        <taxon>Bacteria</taxon>
        <taxon>Deltaproteobacteria</taxon>
        <taxon>Candidatus Desulfacyla</taxon>
    </lineage>
</organism>
<evidence type="ECO:0000313" key="2">
    <source>
        <dbReference type="Proteomes" id="UP000650524"/>
    </source>
</evidence>
<accession>A0A8J6T319</accession>
<dbReference type="Gene3D" id="3.10.450.50">
    <property type="match status" value="1"/>
</dbReference>